<accession>A0A4U5UK76</accession>
<dbReference type="AlphaFoldDB" id="A0A4U5UK76"/>
<evidence type="ECO:0000313" key="11">
    <source>
        <dbReference type="EMBL" id="TKS75244.1"/>
    </source>
</evidence>
<keyword evidence="9" id="KW-0482">Metalloprotease</keyword>
<feature type="compositionally biased region" description="Polar residues" evidence="10">
    <location>
        <begin position="242"/>
        <end position="254"/>
    </location>
</feature>
<evidence type="ECO:0000256" key="6">
    <source>
        <dbReference type="ARBA" id="ARBA00022723"/>
    </source>
</evidence>
<dbReference type="PANTHER" id="PTHR11804">
    <property type="entry name" value="PROTEASE M3 THIMET OLIGOPEPTIDASE-RELATED"/>
    <property type="match status" value="1"/>
</dbReference>
<dbReference type="Gene3D" id="1.10.1370.10">
    <property type="entry name" value="Neurolysin, domain 3"/>
    <property type="match status" value="1"/>
</dbReference>
<dbReference type="EMBL" id="CM014085">
    <property type="protein sequence ID" value="TKS75244.1"/>
    <property type="molecule type" value="Genomic_DNA"/>
</dbReference>
<organism evidence="11 12">
    <name type="scientific">Collichthys lucidus</name>
    <name type="common">Big head croaker</name>
    <name type="synonym">Sciaena lucida</name>
    <dbReference type="NCBI Taxonomy" id="240159"/>
    <lineage>
        <taxon>Eukaryota</taxon>
        <taxon>Metazoa</taxon>
        <taxon>Chordata</taxon>
        <taxon>Craniata</taxon>
        <taxon>Vertebrata</taxon>
        <taxon>Euteleostomi</taxon>
        <taxon>Actinopterygii</taxon>
        <taxon>Neopterygii</taxon>
        <taxon>Teleostei</taxon>
        <taxon>Neoteleostei</taxon>
        <taxon>Acanthomorphata</taxon>
        <taxon>Eupercaria</taxon>
        <taxon>Sciaenidae</taxon>
        <taxon>Collichthys</taxon>
    </lineage>
</organism>
<sequence>MGPTGEVVFGSPAPVCSENRLRWDLTPEQIQQMSDELIANTKTEYDRVGALDLESVTFENTLKALADVEVEYTVQRNMLDFPQHVSSSKEVRAASTEADKRLSEFDVEMSMREDVYLRIVALEKKVDAETLTAESRRYMERLIKLGKRNGLHLSTEKQEEIKTIKKKLSNLCIDFNKNLNEDTTCLSFSRDELGGLPEDFLSSLEPDGDKLKVTSSGTGGRVGARSRQPSLQHAHPRKNAKSEGNSMMRGTQNADVAEPRAPSESSTHKGSPRTGGIEPETGSAHAQAQNFRKPMRIKQPYSYSVYARATHTVPRPVLGRAPVKSTPVYGPQPDKTAPLRAIQRSLTFKKCPTTTSGSSTTITEHHQSSCSSPPLNASTPLPQRTTKHTRTTPIRKEQETENPTPMNNQLSPVLPLTPQNKEINDTTSLSVSPQISPRDHLPSLQLKDNNLCTAVGLRVVEALVHLPPQHPLY</sequence>
<evidence type="ECO:0000256" key="10">
    <source>
        <dbReference type="SAM" id="MobiDB-lite"/>
    </source>
</evidence>
<feature type="region of interest" description="Disordered" evidence="10">
    <location>
        <begin position="350"/>
        <end position="413"/>
    </location>
</feature>
<feature type="compositionally biased region" description="Polar residues" evidence="10">
    <location>
        <begin position="368"/>
        <end position="384"/>
    </location>
</feature>
<evidence type="ECO:0000256" key="2">
    <source>
        <dbReference type="ARBA" id="ARBA00004496"/>
    </source>
</evidence>
<evidence type="ECO:0000313" key="12">
    <source>
        <dbReference type="Proteomes" id="UP000298787"/>
    </source>
</evidence>
<feature type="compositionally biased region" description="Low complexity" evidence="10">
    <location>
        <begin position="353"/>
        <end position="362"/>
    </location>
</feature>
<evidence type="ECO:0000256" key="3">
    <source>
        <dbReference type="ARBA" id="ARBA00006040"/>
    </source>
</evidence>
<protein>
    <submittedName>
        <fullName evidence="11">Thimet oligopeptidase</fullName>
    </submittedName>
</protein>
<evidence type="ECO:0000256" key="5">
    <source>
        <dbReference type="ARBA" id="ARBA00022670"/>
    </source>
</evidence>
<dbReference type="InterPro" id="IPR024077">
    <property type="entry name" value="Neurolysin/TOP_dom2"/>
</dbReference>
<comment type="cofactor">
    <cofactor evidence="1">
        <name>Zn(2+)</name>
        <dbReference type="ChEBI" id="CHEBI:29105"/>
    </cofactor>
</comment>
<evidence type="ECO:0000256" key="9">
    <source>
        <dbReference type="ARBA" id="ARBA00023049"/>
    </source>
</evidence>
<evidence type="ECO:0000256" key="4">
    <source>
        <dbReference type="ARBA" id="ARBA00022490"/>
    </source>
</evidence>
<dbReference type="SUPFAM" id="SSF55486">
    <property type="entry name" value="Metalloproteases ('zincins'), catalytic domain"/>
    <property type="match status" value="1"/>
</dbReference>
<comment type="similarity">
    <text evidence="3">Belongs to the peptidase M3 family.</text>
</comment>
<keyword evidence="7" id="KW-0378">Hydrolase</keyword>
<evidence type="ECO:0000256" key="1">
    <source>
        <dbReference type="ARBA" id="ARBA00001947"/>
    </source>
</evidence>
<keyword evidence="5" id="KW-0645">Protease</keyword>
<dbReference type="InterPro" id="IPR024080">
    <property type="entry name" value="Neurolysin/TOP_N"/>
</dbReference>
<gene>
    <name evidence="11" type="ORF">D9C73_009328</name>
</gene>
<dbReference type="PANTHER" id="PTHR11804:SF56">
    <property type="entry name" value="THIMET OLIGOPEPTIDASE 1"/>
    <property type="match status" value="1"/>
</dbReference>
<evidence type="ECO:0000256" key="7">
    <source>
        <dbReference type="ARBA" id="ARBA00022801"/>
    </source>
</evidence>
<dbReference type="GO" id="GO:0006508">
    <property type="term" value="P:proteolysis"/>
    <property type="evidence" value="ECO:0007669"/>
    <property type="project" value="UniProtKB-KW"/>
</dbReference>
<dbReference type="GO" id="GO:0005758">
    <property type="term" value="C:mitochondrial intermembrane space"/>
    <property type="evidence" value="ECO:0007669"/>
    <property type="project" value="TreeGrafter"/>
</dbReference>
<dbReference type="InterPro" id="IPR045090">
    <property type="entry name" value="Pept_M3A_M3B"/>
</dbReference>
<dbReference type="GO" id="GO:0046872">
    <property type="term" value="F:metal ion binding"/>
    <property type="evidence" value="ECO:0007669"/>
    <property type="project" value="UniProtKB-KW"/>
</dbReference>
<name>A0A4U5UK76_COLLU</name>
<feature type="region of interest" description="Disordered" evidence="10">
    <location>
        <begin position="202"/>
        <end position="294"/>
    </location>
</feature>
<keyword evidence="8" id="KW-0862">Zinc</keyword>
<dbReference type="GO" id="GO:0006518">
    <property type="term" value="P:peptide metabolic process"/>
    <property type="evidence" value="ECO:0007669"/>
    <property type="project" value="TreeGrafter"/>
</dbReference>
<keyword evidence="12" id="KW-1185">Reference proteome</keyword>
<feature type="compositionally biased region" description="Polar residues" evidence="10">
    <location>
        <begin position="401"/>
        <end position="413"/>
    </location>
</feature>
<dbReference type="Gene3D" id="1.20.1050.40">
    <property type="entry name" value="Endopeptidase. Chain P, domain 1"/>
    <property type="match status" value="1"/>
</dbReference>
<evidence type="ECO:0000256" key="8">
    <source>
        <dbReference type="ARBA" id="ARBA00022833"/>
    </source>
</evidence>
<keyword evidence="6" id="KW-0479">Metal-binding</keyword>
<dbReference type="FunFam" id="1.20.1050.40:FF:000001">
    <property type="entry name" value="Thimet oligopeptidase 1"/>
    <property type="match status" value="1"/>
</dbReference>
<keyword evidence="4" id="KW-0963">Cytoplasm</keyword>
<reference evidence="11 12" key="1">
    <citation type="submission" date="2019-01" db="EMBL/GenBank/DDBJ databases">
        <title>Genome Assembly of Collichthys lucidus.</title>
        <authorList>
            <person name="Cai M."/>
            <person name="Xiao S."/>
        </authorList>
    </citation>
    <scope>NUCLEOTIDE SEQUENCE [LARGE SCALE GENOMIC DNA]</scope>
    <source>
        <strain evidence="11">JT15FE1705JMU</strain>
        <tissue evidence="11">Muscle</tissue>
    </source>
</reference>
<proteinExistence type="inferred from homology"/>
<dbReference type="STRING" id="240159.A0A4U5UK76"/>
<dbReference type="Proteomes" id="UP000298787">
    <property type="component" value="Chromosome 8"/>
</dbReference>
<comment type="subcellular location">
    <subcellularLocation>
        <location evidence="2">Cytoplasm</location>
    </subcellularLocation>
</comment>
<dbReference type="GO" id="GO:0004222">
    <property type="term" value="F:metalloendopeptidase activity"/>
    <property type="evidence" value="ECO:0007669"/>
    <property type="project" value="InterPro"/>
</dbReference>